<proteinExistence type="predicted"/>
<reference evidence="2" key="1">
    <citation type="submission" date="2022-11" db="UniProtKB">
        <authorList>
            <consortium name="WormBaseParasite"/>
        </authorList>
    </citation>
    <scope>IDENTIFICATION</scope>
</reference>
<dbReference type="AlphaFoldDB" id="A0A914ZFL2"/>
<accession>A0A914ZFL2</accession>
<dbReference type="WBParaSite" id="PgB03_g079_t10">
    <property type="protein sequence ID" value="PgB03_g079_t10"/>
    <property type="gene ID" value="PgB03_g079"/>
</dbReference>
<evidence type="ECO:0000313" key="1">
    <source>
        <dbReference type="Proteomes" id="UP000887569"/>
    </source>
</evidence>
<organism evidence="1 2">
    <name type="scientific">Parascaris univalens</name>
    <name type="common">Nematode worm</name>
    <dbReference type="NCBI Taxonomy" id="6257"/>
    <lineage>
        <taxon>Eukaryota</taxon>
        <taxon>Metazoa</taxon>
        <taxon>Ecdysozoa</taxon>
        <taxon>Nematoda</taxon>
        <taxon>Chromadorea</taxon>
        <taxon>Rhabditida</taxon>
        <taxon>Spirurina</taxon>
        <taxon>Ascaridomorpha</taxon>
        <taxon>Ascaridoidea</taxon>
        <taxon>Ascarididae</taxon>
        <taxon>Parascaris</taxon>
    </lineage>
</organism>
<keyword evidence="1" id="KW-1185">Reference proteome</keyword>
<protein>
    <submittedName>
        <fullName evidence="2">Non-specific serine/threonine protein kinase</fullName>
    </submittedName>
</protein>
<sequence>LEILQIAEYNGPNSRTLLDVRDFYRCHCAHYIG</sequence>
<evidence type="ECO:0000313" key="2">
    <source>
        <dbReference type="WBParaSite" id="PgB03_g079_t10"/>
    </source>
</evidence>
<name>A0A914ZFL2_PARUN</name>
<dbReference type="Proteomes" id="UP000887569">
    <property type="component" value="Unplaced"/>
</dbReference>